<feature type="transmembrane region" description="Helical" evidence="2">
    <location>
        <begin position="447"/>
        <end position="465"/>
    </location>
</feature>
<dbReference type="HOGENOM" id="CLU_425167_0_0_1"/>
<keyword evidence="2" id="KW-1133">Transmembrane helix</keyword>
<name>B0DQW9_LACBS</name>
<gene>
    <name evidence="3" type="ORF">LACBIDRAFT_331980</name>
</gene>
<dbReference type="GeneID" id="6081999"/>
<keyword evidence="4" id="KW-1185">Reference proteome</keyword>
<protein>
    <submittedName>
        <fullName evidence="3">Predicted protein</fullName>
    </submittedName>
</protein>
<sequence>MSDLGVWTTSHNMELIVDLFISRQEEHCMEVTEKATADAREEYGLPNSDDYKIAKKKLPKEMEKRPLARPQTVTSTGRPNVATITSSPESHDPSAPVDFTDFSVDLRTLDTNQFNLWVRRAGSKPVECKWNVAGPVDCDEALFEFKAKACNETTNKNYGINHASSFKLQGSSSQPFEAVICTTECVSVDYFPTSSSSACILDATAFHRLPLLNPNYYRNNMTTSSSFRVIHCNVESLRSGHLDHAWVFIALMVGQGEGFCGIRCRSALVQREVTKWRWKVNGVMENNKQMGGAVWCMSKHYLREHPFHATYLPFHLPPIRAKTIEKLSLNCFSLLTYANAEIGVGSASIHGLLWRIQKSARGTHNAHVRFAMPMVRMVHLPQRSRTHCGDLLSSLFRIIATRMSSTLLHPNSNIVNMNILVTSLILALLVLIPISLGYFFNTSRIRPFLWIPAECTSLLGIFFLLKPTSGPYYELPYIGKIPFIFTFFLIADIYYKLLVFAGGGCQTKEGPMAQMLAKFIFVYGQKLGVYIKDLAWLVLRLEHTLLVCVGDLGHSVLCFGLELEDDGDLESQTRANYPHRRMTPLSSTGGQITRPLISSEIGGGADTSFMRNMFESPVRSGYWVPRGSNRDRDWLAFVPKPKIT</sequence>
<evidence type="ECO:0000313" key="3">
    <source>
        <dbReference type="EMBL" id="EDR03016.1"/>
    </source>
</evidence>
<dbReference type="AlphaFoldDB" id="B0DQW9"/>
<evidence type="ECO:0000313" key="4">
    <source>
        <dbReference type="Proteomes" id="UP000001194"/>
    </source>
</evidence>
<dbReference type="InParanoid" id="B0DQW9"/>
<dbReference type="EMBL" id="DS547127">
    <property type="protein sequence ID" value="EDR03016.1"/>
    <property type="molecule type" value="Genomic_DNA"/>
</dbReference>
<evidence type="ECO:0000256" key="1">
    <source>
        <dbReference type="SAM" id="MobiDB-lite"/>
    </source>
</evidence>
<organism evidence="4">
    <name type="scientific">Laccaria bicolor (strain S238N-H82 / ATCC MYA-4686)</name>
    <name type="common">Bicoloured deceiver</name>
    <name type="synonym">Laccaria laccata var. bicolor</name>
    <dbReference type="NCBI Taxonomy" id="486041"/>
    <lineage>
        <taxon>Eukaryota</taxon>
        <taxon>Fungi</taxon>
        <taxon>Dikarya</taxon>
        <taxon>Basidiomycota</taxon>
        <taxon>Agaricomycotina</taxon>
        <taxon>Agaricomycetes</taxon>
        <taxon>Agaricomycetidae</taxon>
        <taxon>Agaricales</taxon>
        <taxon>Agaricineae</taxon>
        <taxon>Hydnangiaceae</taxon>
        <taxon>Laccaria</taxon>
    </lineage>
</organism>
<dbReference type="Proteomes" id="UP000001194">
    <property type="component" value="Unassembled WGS sequence"/>
</dbReference>
<feature type="compositionally biased region" description="Polar residues" evidence="1">
    <location>
        <begin position="71"/>
        <end position="88"/>
    </location>
</feature>
<feature type="transmembrane region" description="Helical" evidence="2">
    <location>
        <begin position="419"/>
        <end position="440"/>
    </location>
</feature>
<proteinExistence type="predicted"/>
<evidence type="ECO:0000256" key="2">
    <source>
        <dbReference type="SAM" id="Phobius"/>
    </source>
</evidence>
<dbReference type="RefSeq" id="XP_001886439.1">
    <property type="nucleotide sequence ID" value="XM_001886404.1"/>
</dbReference>
<keyword evidence="2" id="KW-0472">Membrane</keyword>
<keyword evidence="2" id="KW-0812">Transmembrane</keyword>
<reference evidence="3 4" key="1">
    <citation type="journal article" date="2008" name="Nature">
        <title>The genome of Laccaria bicolor provides insights into mycorrhizal symbiosis.</title>
        <authorList>
            <person name="Martin F."/>
            <person name="Aerts A."/>
            <person name="Ahren D."/>
            <person name="Brun A."/>
            <person name="Danchin E.G.J."/>
            <person name="Duchaussoy F."/>
            <person name="Gibon J."/>
            <person name="Kohler A."/>
            <person name="Lindquist E."/>
            <person name="Pereda V."/>
            <person name="Salamov A."/>
            <person name="Shapiro H.J."/>
            <person name="Wuyts J."/>
            <person name="Blaudez D."/>
            <person name="Buee M."/>
            <person name="Brokstein P."/>
            <person name="Canbaeck B."/>
            <person name="Cohen D."/>
            <person name="Courty P.E."/>
            <person name="Coutinho P.M."/>
            <person name="Delaruelle C."/>
            <person name="Detter J.C."/>
            <person name="Deveau A."/>
            <person name="DiFazio S."/>
            <person name="Duplessis S."/>
            <person name="Fraissinet-Tachet L."/>
            <person name="Lucic E."/>
            <person name="Frey-Klett P."/>
            <person name="Fourrey C."/>
            <person name="Feussner I."/>
            <person name="Gay G."/>
            <person name="Grimwood J."/>
            <person name="Hoegger P.J."/>
            <person name="Jain P."/>
            <person name="Kilaru S."/>
            <person name="Labbe J."/>
            <person name="Lin Y.C."/>
            <person name="Legue V."/>
            <person name="Le Tacon F."/>
            <person name="Marmeisse R."/>
            <person name="Melayah D."/>
            <person name="Montanini B."/>
            <person name="Muratet M."/>
            <person name="Nehls U."/>
            <person name="Niculita-Hirzel H."/>
            <person name="Oudot-Le Secq M.P."/>
            <person name="Peter M."/>
            <person name="Quesneville H."/>
            <person name="Rajashekar B."/>
            <person name="Reich M."/>
            <person name="Rouhier N."/>
            <person name="Schmutz J."/>
            <person name="Yin T."/>
            <person name="Chalot M."/>
            <person name="Henrissat B."/>
            <person name="Kuees U."/>
            <person name="Lucas S."/>
            <person name="Van de Peer Y."/>
            <person name="Podila G.K."/>
            <person name="Polle A."/>
            <person name="Pukkila P.J."/>
            <person name="Richardson P.M."/>
            <person name="Rouze P."/>
            <person name="Sanders I.R."/>
            <person name="Stajich J.E."/>
            <person name="Tunlid A."/>
            <person name="Tuskan G."/>
            <person name="Grigoriev I.V."/>
        </authorList>
    </citation>
    <scope>NUCLEOTIDE SEQUENCE [LARGE SCALE GENOMIC DNA]</scope>
    <source>
        <strain evidence="4">S238N-H82 / ATCC MYA-4686</strain>
    </source>
</reference>
<dbReference type="KEGG" id="lbc:LACBIDRAFT_331980"/>
<accession>B0DQW9</accession>
<feature type="transmembrane region" description="Helical" evidence="2">
    <location>
        <begin position="477"/>
        <end position="495"/>
    </location>
</feature>
<feature type="region of interest" description="Disordered" evidence="1">
    <location>
        <begin position="63"/>
        <end position="95"/>
    </location>
</feature>